<dbReference type="EMBL" id="PZQS01000010">
    <property type="protein sequence ID" value="PVD23310.1"/>
    <property type="molecule type" value="Genomic_DNA"/>
</dbReference>
<sequence>MQDMKPEEKPGFATKEKKKPHSQRSQPKLMGLRGGSQLVMSGSCANIRLWPSEQRHDGPIFEDTIQRLLRLLSRLPGFRRRMDRTTGIFLDSQTEDGVSRRDTKEQEVCSGHGLVLVGIWSSRN</sequence>
<protein>
    <submittedName>
        <fullName evidence="2">Uncharacterized protein</fullName>
    </submittedName>
</protein>
<name>A0A2T7NQ59_POMCA</name>
<feature type="region of interest" description="Disordered" evidence="1">
    <location>
        <begin position="1"/>
        <end position="34"/>
    </location>
</feature>
<reference evidence="2 3" key="1">
    <citation type="submission" date="2018-04" db="EMBL/GenBank/DDBJ databases">
        <title>The genome of golden apple snail Pomacea canaliculata provides insight into stress tolerance and invasive adaptation.</title>
        <authorList>
            <person name="Liu C."/>
            <person name="Liu B."/>
            <person name="Ren Y."/>
            <person name="Zhang Y."/>
            <person name="Wang H."/>
            <person name="Li S."/>
            <person name="Jiang F."/>
            <person name="Yin L."/>
            <person name="Zhang G."/>
            <person name="Qian W."/>
            <person name="Fan W."/>
        </authorList>
    </citation>
    <scope>NUCLEOTIDE SEQUENCE [LARGE SCALE GENOMIC DNA]</scope>
    <source>
        <strain evidence="2">SZHN2017</strain>
        <tissue evidence="2">Muscle</tissue>
    </source>
</reference>
<evidence type="ECO:0000313" key="2">
    <source>
        <dbReference type="EMBL" id="PVD23310.1"/>
    </source>
</evidence>
<feature type="compositionally biased region" description="Basic and acidic residues" evidence="1">
    <location>
        <begin position="1"/>
        <end position="10"/>
    </location>
</feature>
<dbReference type="AlphaFoldDB" id="A0A2T7NQ59"/>
<comment type="caution">
    <text evidence="2">The sequence shown here is derived from an EMBL/GenBank/DDBJ whole genome shotgun (WGS) entry which is preliminary data.</text>
</comment>
<evidence type="ECO:0000313" key="3">
    <source>
        <dbReference type="Proteomes" id="UP000245119"/>
    </source>
</evidence>
<accession>A0A2T7NQ59</accession>
<evidence type="ECO:0000256" key="1">
    <source>
        <dbReference type="SAM" id="MobiDB-lite"/>
    </source>
</evidence>
<organism evidence="2 3">
    <name type="scientific">Pomacea canaliculata</name>
    <name type="common">Golden apple snail</name>
    <dbReference type="NCBI Taxonomy" id="400727"/>
    <lineage>
        <taxon>Eukaryota</taxon>
        <taxon>Metazoa</taxon>
        <taxon>Spiralia</taxon>
        <taxon>Lophotrochozoa</taxon>
        <taxon>Mollusca</taxon>
        <taxon>Gastropoda</taxon>
        <taxon>Caenogastropoda</taxon>
        <taxon>Architaenioglossa</taxon>
        <taxon>Ampullarioidea</taxon>
        <taxon>Ampullariidae</taxon>
        <taxon>Pomacea</taxon>
    </lineage>
</organism>
<dbReference type="Proteomes" id="UP000245119">
    <property type="component" value="Linkage Group LG10"/>
</dbReference>
<proteinExistence type="predicted"/>
<gene>
    <name evidence="2" type="ORF">C0Q70_16578</name>
</gene>
<keyword evidence="3" id="KW-1185">Reference proteome</keyword>